<proteinExistence type="predicted"/>
<sequence length="251" mass="26299">MANQNDSFIDEVTEEVRRDRLYALFRRYGWIALVVILAIVAGSAWSEWSKSRARAAAQSWGDAAVTALESSDPATALAGLDALDGKGRRTMGELLAAGADVDADKTADAAAKLEALGADANSDPLLRELARLKLVMMNGETMDPAERDRILTELSAPGQPYALLALEQKAVALTAAGRTDDAVTLLRQLRNMDGLTPGLSRRVNEQLMALGANDAPDETADAADGTGPDVVTTSGAPIDGSATAPAPKNTP</sequence>
<evidence type="ECO:0000259" key="3">
    <source>
        <dbReference type="Pfam" id="PF09976"/>
    </source>
</evidence>
<evidence type="ECO:0000313" key="5">
    <source>
        <dbReference type="Proteomes" id="UP001597213"/>
    </source>
</evidence>
<keyword evidence="2" id="KW-1133">Transmembrane helix</keyword>
<dbReference type="Proteomes" id="UP001597213">
    <property type="component" value="Unassembled WGS sequence"/>
</dbReference>
<feature type="region of interest" description="Disordered" evidence="1">
    <location>
        <begin position="212"/>
        <end position="251"/>
    </location>
</feature>
<protein>
    <submittedName>
        <fullName evidence="4">Tetratricopeptide repeat protein</fullName>
    </submittedName>
</protein>
<dbReference type="RefSeq" id="WP_379142735.1">
    <property type="nucleotide sequence ID" value="NZ_JBHUEN010000031.1"/>
</dbReference>
<reference evidence="5" key="1">
    <citation type="journal article" date="2019" name="Int. J. Syst. Evol. Microbiol.">
        <title>The Global Catalogue of Microorganisms (GCM) 10K type strain sequencing project: providing services to taxonomists for standard genome sequencing and annotation.</title>
        <authorList>
            <consortium name="The Broad Institute Genomics Platform"/>
            <consortium name="The Broad Institute Genome Sequencing Center for Infectious Disease"/>
            <person name="Wu L."/>
            <person name="Ma J."/>
        </authorList>
    </citation>
    <scope>NUCLEOTIDE SEQUENCE [LARGE SCALE GENOMIC DNA]</scope>
    <source>
        <strain evidence="5">CCUG 56029</strain>
    </source>
</reference>
<comment type="caution">
    <text evidence="4">The sequence shown here is derived from an EMBL/GenBank/DDBJ whole genome shotgun (WGS) entry which is preliminary data.</text>
</comment>
<keyword evidence="5" id="KW-1185">Reference proteome</keyword>
<organism evidence="4 5">
    <name type="scientific">Paracoccus pacificus</name>
    <dbReference type="NCBI Taxonomy" id="1463598"/>
    <lineage>
        <taxon>Bacteria</taxon>
        <taxon>Pseudomonadati</taxon>
        <taxon>Pseudomonadota</taxon>
        <taxon>Alphaproteobacteria</taxon>
        <taxon>Rhodobacterales</taxon>
        <taxon>Paracoccaceae</taxon>
        <taxon>Paracoccus</taxon>
    </lineage>
</organism>
<keyword evidence="2" id="KW-0472">Membrane</keyword>
<keyword evidence="2" id="KW-0812">Transmembrane</keyword>
<evidence type="ECO:0000256" key="1">
    <source>
        <dbReference type="SAM" id="MobiDB-lite"/>
    </source>
</evidence>
<dbReference type="EMBL" id="JBHUEN010000031">
    <property type="protein sequence ID" value="MFD1882256.1"/>
    <property type="molecule type" value="Genomic_DNA"/>
</dbReference>
<accession>A0ABW4R844</accession>
<dbReference type="InterPro" id="IPR018704">
    <property type="entry name" value="SecYEG/CpoB_TPR"/>
</dbReference>
<name>A0ABW4R844_9RHOB</name>
<evidence type="ECO:0000313" key="4">
    <source>
        <dbReference type="EMBL" id="MFD1882256.1"/>
    </source>
</evidence>
<dbReference type="Pfam" id="PF09976">
    <property type="entry name" value="TPR_21"/>
    <property type="match status" value="1"/>
</dbReference>
<feature type="transmembrane region" description="Helical" evidence="2">
    <location>
        <begin position="28"/>
        <end position="45"/>
    </location>
</feature>
<feature type="domain" description="Ancillary SecYEG translocon subunit/Cell division coordinator CpoB TPR" evidence="3">
    <location>
        <begin position="30"/>
        <end position="183"/>
    </location>
</feature>
<gene>
    <name evidence="4" type="ORF">ACFSCT_11080</name>
</gene>
<evidence type="ECO:0000256" key="2">
    <source>
        <dbReference type="SAM" id="Phobius"/>
    </source>
</evidence>